<dbReference type="GO" id="GO:0003676">
    <property type="term" value="F:nucleic acid binding"/>
    <property type="evidence" value="ECO:0007669"/>
    <property type="project" value="InterPro"/>
</dbReference>
<evidence type="ECO:0000256" key="3">
    <source>
        <dbReference type="SAM" id="MobiDB-lite"/>
    </source>
</evidence>
<keyword evidence="4" id="KW-1185">Reference proteome</keyword>
<dbReference type="GO" id="GO:0061668">
    <property type="term" value="P:mitochondrial ribosome assembly"/>
    <property type="evidence" value="ECO:0007669"/>
    <property type="project" value="TreeGrafter"/>
</dbReference>
<evidence type="ECO:0000256" key="2">
    <source>
        <dbReference type="ARBA" id="ARBA00022946"/>
    </source>
</evidence>
<accession>A0A9J2PNW4</accession>
<evidence type="ECO:0000313" key="4">
    <source>
        <dbReference type="Proteomes" id="UP000036681"/>
    </source>
</evidence>
<name>A0A9J2PNW4_ASCLU</name>
<dbReference type="InterPro" id="IPR038538">
    <property type="entry name" value="MTERF_sf"/>
</dbReference>
<comment type="similarity">
    <text evidence="1">Belongs to the mTERF family.</text>
</comment>
<protein>
    <submittedName>
        <fullName evidence="5">mTERF domain-containing protein 1, mitochondrial</fullName>
    </submittedName>
</protein>
<dbReference type="PANTHER" id="PTHR13068:SF112">
    <property type="entry name" value="TRANSCRIPTION TERMINATION FACTOR 3, MITOCHONDRIAL"/>
    <property type="match status" value="1"/>
</dbReference>
<dbReference type="WBParaSite" id="ALUE_0001119301-mRNA-1">
    <property type="protein sequence ID" value="ALUE_0001119301-mRNA-1"/>
    <property type="gene ID" value="ALUE_0001119301"/>
</dbReference>
<dbReference type="PANTHER" id="PTHR13068">
    <property type="entry name" value="CGI-12 PROTEIN-RELATED"/>
    <property type="match status" value="1"/>
</dbReference>
<dbReference type="Pfam" id="PF02536">
    <property type="entry name" value="mTERF"/>
    <property type="match status" value="1"/>
</dbReference>
<dbReference type="GO" id="GO:0006390">
    <property type="term" value="P:mitochondrial transcription"/>
    <property type="evidence" value="ECO:0007669"/>
    <property type="project" value="TreeGrafter"/>
</dbReference>
<dbReference type="AlphaFoldDB" id="A0A9J2PNW4"/>
<dbReference type="SMART" id="SM00733">
    <property type="entry name" value="Mterf"/>
    <property type="match status" value="5"/>
</dbReference>
<keyword evidence="2" id="KW-0809">Transit peptide</keyword>
<dbReference type="Proteomes" id="UP000036681">
    <property type="component" value="Unplaced"/>
</dbReference>
<dbReference type="Gene3D" id="1.25.70.10">
    <property type="entry name" value="Transcription termination factor 3, mitochondrial"/>
    <property type="match status" value="1"/>
</dbReference>
<dbReference type="InterPro" id="IPR003690">
    <property type="entry name" value="MTERF"/>
</dbReference>
<evidence type="ECO:0000313" key="5">
    <source>
        <dbReference type="WBParaSite" id="ALUE_0001119301-mRNA-1"/>
    </source>
</evidence>
<proteinExistence type="inferred from homology"/>
<feature type="region of interest" description="Disordered" evidence="3">
    <location>
        <begin position="235"/>
        <end position="261"/>
    </location>
</feature>
<sequence length="539" mass="61751">MLALRLAGRRLVEVAVLARWMDVSASKALCTNPSPPARLAVTSVKENDSNVGSFDSKEVGVKESLSHVTDKDSVLAEDALKDVPSKQRLKRKWTERRARAAAVRTRINRTRARDADSVDSDLVKMGEENELTNKEKVNISNEVLELERRAEEVVRVLRKGDQADVATTSLRTEKEVKELTEEKPELHVNRYRSIVYSEGELDASDLSLPPSSEEKPELHVNRYRSIVYSEGELDASDLSLPPSRTNPHPFDPASDPSLLPPTHSRSLAQYVNHLPVLQNLVELGVDLLEVDTNNNRIGRHLVRLEWDRDVRPKLEWLLQLGLPITEFGAYLSRNPFFLITDLSSMKVRVNYLRSKKFTKKQIVKIITEFRYWLNTDVRTMDSRLGWIQNSFTLSGDEMRSLIVKEPRIVMFGIAPLQRLRNVFLKELQFTEAEVKQMLLEDPRLFLMDASHVTMSYAYLHYTMGLANGQLADYPSALRCSVASIRRRHEYLVKLRRDNYVEGTPDSISLRQLLHPSDRYFAVTVARTFLAAYNQFLKTY</sequence>
<reference evidence="5" key="1">
    <citation type="submission" date="2023-03" db="UniProtKB">
        <authorList>
            <consortium name="WormBaseParasite"/>
        </authorList>
    </citation>
    <scope>IDENTIFICATION</scope>
</reference>
<dbReference type="GO" id="GO:0005739">
    <property type="term" value="C:mitochondrion"/>
    <property type="evidence" value="ECO:0007669"/>
    <property type="project" value="TreeGrafter"/>
</dbReference>
<organism evidence="4 5">
    <name type="scientific">Ascaris lumbricoides</name>
    <name type="common">Giant roundworm</name>
    <dbReference type="NCBI Taxonomy" id="6252"/>
    <lineage>
        <taxon>Eukaryota</taxon>
        <taxon>Metazoa</taxon>
        <taxon>Ecdysozoa</taxon>
        <taxon>Nematoda</taxon>
        <taxon>Chromadorea</taxon>
        <taxon>Rhabditida</taxon>
        <taxon>Spirurina</taxon>
        <taxon>Ascaridomorpha</taxon>
        <taxon>Ascaridoidea</taxon>
        <taxon>Ascarididae</taxon>
        <taxon>Ascaris</taxon>
    </lineage>
</organism>
<evidence type="ECO:0000256" key="1">
    <source>
        <dbReference type="ARBA" id="ARBA00007692"/>
    </source>
</evidence>